<sequence>MMYGRGRPVKGRWVFGGIERDTHICSNRTSALLDVISEWVLLGTTNHFRFLCCYKCVEDAFRLLEISHSLTDICPVTDAHTNY</sequence>
<feature type="non-terminal residue" evidence="1">
    <location>
        <position position="83"/>
    </location>
</feature>
<organism evidence="1 2">
    <name type="scientific">Stegodyphus mimosarum</name>
    <name type="common">African social velvet spider</name>
    <dbReference type="NCBI Taxonomy" id="407821"/>
    <lineage>
        <taxon>Eukaryota</taxon>
        <taxon>Metazoa</taxon>
        <taxon>Ecdysozoa</taxon>
        <taxon>Arthropoda</taxon>
        <taxon>Chelicerata</taxon>
        <taxon>Arachnida</taxon>
        <taxon>Araneae</taxon>
        <taxon>Araneomorphae</taxon>
        <taxon>Entelegynae</taxon>
        <taxon>Eresoidea</taxon>
        <taxon>Eresidae</taxon>
        <taxon>Stegodyphus</taxon>
    </lineage>
</organism>
<evidence type="ECO:0000313" key="2">
    <source>
        <dbReference type="Proteomes" id="UP000054359"/>
    </source>
</evidence>
<reference evidence="1 2" key="1">
    <citation type="submission" date="2013-11" db="EMBL/GenBank/DDBJ databases">
        <title>Genome sequencing of Stegodyphus mimosarum.</title>
        <authorList>
            <person name="Bechsgaard J."/>
        </authorList>
    </citation>
    <scope>NUCLEOTIDE SEQUENCE [LARGE SCALE GENOMIC DNA]</scope>
</reference>
<gene>
    <name evidence="1" type="ORF">X975_23017</name>
</gene>
<proteinExistence type="predicted"/>
<keyword evidence="2" id="KW-1185">Reference proteome</keyword>
<accession>A0A087V1C9</accession>
<name>A0A087V1C9_STEMI</name>
<dbReference type="Proteomes" id="UP000054359">
    <property type="component" value="Unassembled WGS sequence"/>
</dbReference>
<protein>
    <submittedName>
        <fullName evidence="1">Uncharacterized protein</fullName>
    </submittedName>
</protein>
<dbReference type="EMBL" id="KL821451">
    <property type="protein sequence ID" value="KFM83418.1"/>
    <property type="molecule type" value="Genomic_DNA"/>
</dbReference>
<evidence type="ECO:0000313" key="1">
    <source>
        <dbReference type="EMBL" id="KFM83418.1"/>
    </source>
</evidence>
<dbReference type="AlphaFoldDB" id="A0A087V1C9"/>